<keyword evidence="3" id="KW-1185">Reference proteome</keyword>
<proteinExistence type="predicted"/>
<dbReference type="Pfam" id="PF09346">
    <property type="entry name" value="SMI1_KNR4"/>
    <property type="match status" value="1"/>
</dbReference>
<reference evidence="2 3" key="1">
    <citation type="journal article" date="2014" name="Genome Announc.">
        <title>Genome Sequence of Bacillus simplex Strain P558, Isolated from a Human Fecal Sample.</title>
        <authorList>
            <person name="Croce O."/>
            <person name="Hugon P."/>
            <person name="Lagier J.C."/>
            <person name="Bibi F."/>
            <person name="Robert C."/>
            <person name="Azhar E.I."/>
            <person name="Raoult D."/>
            <person name="Fournier P.E."/>
        </authorList>
    </citation>
    <scope>NUCLEOTIDE SEQUENCE [LARGE SCALE GENOMIC DNA]</scope>
    <source>
        <strain evidence="2 3">P558</strain>
    </source>
</reference>
<name>A0AAN2TUW0_9BACI</name>
<evidence type="ECO:0000313" key="2">
    <source>
        <dbReference type="EMBL" id="CEG34466.1"/>
    </source>
</evidence>
<dbReference type="AlphaFoldDB" id="A0AAN2TUW0"/>
<dbReference type="InterPro" id="IPR037883">
    <property type="entry name" value="Knr4/Smi1-like_sf"/>
</dbReference>
<evidence type="ECO:0000259" key="1">
    <source>
        <dbReference type="SMART" id="SM00860"/>
    </source>
</evidence>
<sequence length="169" mass="19793">MRMKFTKTALKKGRVDMPQWKELLIEVEKIEIKYDSSLRNPVSNSEIIKMKQTIQKRLGNIIIPESYIDFLKNVNGLDFNGLVIYGVDETLLDNEGDEEVQGFIETNELWYENDWQKQYIFLGDSDTAWFCYDLNERVYVELDKPSGTLIQFFYSFDSMLSDALEASLL</sequence>
<dbReference type="SUPFAM" id="SSF160631">
    <property type="entry name" value="SMI1/KNR4-like"/>
    <property type="match status" value="1"/>
</dbReference>
<accession>A0AAN2TUW0</accession>
<comment type="caution">
    <text evidence="2">The sequence shown here is derived from an EMBL/GenBank/DDBJ whole genome shotgun (WGS) entry which is preliminary data.</text>
</comment>
<feature type="domain" description="Knr4/Smi1-like" evidence="1">
    <location>
        <begin position="41"/>
        <end position="162"/>
    </location>
</feature>
<dbReference type="NCBIfam" id="NF038335">
    <property type="entry name" value="YPO0640_fam"/>
    <property type="match status" value="1"/>
</dbReference>
<evidence type="ECO:0000313" key="3">
    <source>
        <dbReference type="Proteomes" id="UP000182110"/>
    </source>
</evidence>
<dbReference type="SMART" id="SM00860">
    <property type="entry name" value="SMI1_KNR4"/>
    <property type="match status" value="1"/>
</dbReference>
<protein>
    <submittedName>
        <fullName evidence="2">SMI1 / KNR4 family protein</fullName>
    </submittedName>
</protein>
<dbReference type="EMBL" id="CCXW01000001">
    <property type="protein sequence ID" value="CEG34466.1"/>
    <property type="molecule type" value="Genomic_DNA"/>
</dbReference>
<organism evidence="2 3">
    <name type="scientific">Peribacillus simplex</name>
    <dbReference type="NCBI Taxonomy" id="1478"/>
    <lineage>
        <taxon>Bacteria</taxon>
        <taxon>Bacillati</taxon>
        <taxon>Bacillota</taxon>
        <taxon>Bacilli</taxon>
        <taxon>Bacillales</taxon>
        <taxon>Bacillaceae</taxon>
        <taxon>Peribacillus</taxon>
    </lineage>
</organism>
<dbReference type="Gene3D" id="3.40.1580.10">
    <property type="entry name" value="SMI1/KNR4-like"/>
    <property type="match status" value="1"/>
</dbReference>
<dbReference type="Proteomes" id="UP000182110">
    <property type="component" value="Unassembled WGS sequence"/>
</dbReference>
<gene>
    <name evidence="2" type="ORF">BN1180_04669</name>
</gene>
<dbReference type="InterPro" id="IPR018958">
    <property type="entry name" value="Knr4/Smi1-like_dom"/>
</dbReference>